<organism evidence="1">
    <name type="scientific">Rhizophora mucronata</name>
    <name type="common">Asiatic mangrove</name>
    <dbReference type="NCBI Taxonomy" id="61149"/>
    <lineage>
        <taxon>Eukaryota</taxon>
        <taxon>Viridiplantae</taxon>
        <taxon>Streptophyta</taxon>
        <taxon>Embryophyta</taxon>
        <taxon>Tracheophyta</taxon>
        <taxon>Spermatophyta</taxon>
        <taxon>Magnoliopsida</taxon>
        <taxon>eudicotyledons</taxon>
        <taxon>Gunneridae</taxon>
        <taxon>Pentapetalae</taxon>
        <taxon>rosids</taxon>
        <taxon>fabids</taxon>
        <taxon>Malpighiales</taxon>
        <taxon>Rhizophoraceae</taxon>
        <taxon>Rhizophora</taxon>
    </lineage>
</organism>
<reference evidence="1" key="1">
    <citation type="submission" date="2018-02" db="EMBL/GenBank/DDBJ databases">
        <title>Rhizophora mucronata_Transcriptome.</title>
        <authorList>
            <person name="Meera S.P."/>
            <person name="Sreeshan A."/>
            <person name="Augustine A."/>
        </authorList>
    </citation>
    <scope>NUCLEOTIDE SEQUENCE</scope>
    <source>
        <tissue evidence="1">Leaf</tissue>
    </source>
</reference>
<proteinExistence type="predicted"/>
<protein>
    <submittedName>
        <fullName evidence="1">Uncharacterized protein</fullName>
    </submittedName>
</protein>
<dbReference type="EMBL" id="GGEC01057591">
    <property type="protein sequence ID" value="MBX38075.1"/>
    <property type="molecule type" value="Transcribed_RNA"/>
</dbReference>
<accession>A0A2P2N6L1</accession>
<dbReference type="AlphaFoldDB" id="A0A2P2N6L1"/>
<evidence type="ECO:0000313" key="1">
    <source>
        <dbReference type="EMBL" id="MBX38075.1"/>
    </source>
</evidence>
<name>A0A2P2N6L1_RHIMU</name>
<sequence length="42" mass="4943">MQNYKQQIQAQCFTFGFPNLGKCSLTMAMVQELHISFHYVCR</sequence>